<dbReference type="OrthoDB" id="3365698at2759"/>
<dbReference type="STRING" id="2316362.A0A4Q2DTG8"/>
<protein>
    <recommendedName>
        <fullName evidence="2">F-box domain-containing protein</fullName>
    </recommendedName>
</protein>
<evidence type="ECO:0000256" key="1">
    <source>
        <dbReference type="SAM" id="Coils"/>
    </source>
</evidence>
<comment type="caution">
    <text evidence="3">The sequence shown here is derived from an EMBL/GenBank/DDBJ whole genome shotgun (WGS) entry which is preliminary data.</text>
</comment>
<dbReference type="InterPro" id="IPR036047">
    <property type="entry name" value="F-box-like_dom_sf"/>
</dbReference>
<reference evidence="3 4" key="1">
    <citation type="submission" date="2019-01" db="EMBL/GenBank/DDBJ databases">
        <title>Draft genome sequence of Psathyrella aberdarensis IHI B618.</title>
        <authorList>
            <person name="Buettner E."/>
            <person name="Kellner H."/>
        </authorList>
    </citation>
    <scope>NUCLEOTIDE SEQUENCE [LARGE SCALE GENOMIC DNA]</scope>
    <source>
        <strain evidence="3 4">IHI B618</strain>
    </source>
</reference>
<feature type="coiled-coil region" evidence="1">
    <location>
        <begin position="31"/>
        <end position="58"/>
    </location>
</feature>
<sequence length="548" mass="62678">MSRFEVNGLDHLYSTNVVPKPVEAAYIQRQVNILTSSILQLQSQLKDLQDQLGRHRGVLSPLRQFPVEVLSEIFTFVVPYVLGDYDRQDMLNLALVCKNWRNAVFLAHRLWSGLEVTLRTLPACSKITGWFGRSGNVPRTLKFVSHWHKGCTAEGSQCKRWAVPVAKLLTRGPSLHHLALDLSGIECFRSIVEALESCKVGMEQRPWDSVKKFTLSLQTDCNEPPPPSESIYKLLPPSVTSFHLTLPSAWDITAGEWELQDIFFTMPLHVPSSFLETLTTFFISCNWPGRQLFEVLQKCVNVLALTIDLQHEGPPYDLQDPFFLNLSDVRLVLPEVRTLRIHRCTPAGIHVLDFLQAPRLVALDLGFQGGGASELSAYHDFIEILQNLLLESECEETFQSFRLANARIKTQELKRLFSSSLCSIVIHLTLEDVTLVDELEYWDLYRFLSWPDHLPFLKTLELLRLPRLRSYIHELLDFLKERQPLEKRDGKVVLPTDGSGVSLLEKLVVTFEKDDSSLPRDVSLDDDERALIQEWRRYAHMFVSIGSM</sequence>
<name>A0A4Q2DTG8_9AGAR</name>
<dbReference type="EMBL" id="SDEE01000055">
    <property type="protein sequence ID" value="RXW22976.1"/>
    <property type="molecule type" value="Genomic_DNA"/>
</dbReference>
<evidence type="ECO:0000313" key="3">
    <source>
        <dbReference type="EMBL" id="RXW22976.1"/>
    </source>
</evidence>
<keyword evidence="1" id="KW-0175">Coiled coil</keyword>
<evidence type="ECO:0000259" key="2">
    <source>
        <dbReference type="Pfam" id="PF12937"/>
    </source>
</evidence>
<keyword evidence="4" id="KW-1185">Reference proteome</keyword>
<dbReference type="InterPro" id="IPR001810">
    <property type="entry name" value="F-box_dom"/>
</dbReference>
<dbReference type="Gene3D" id="1.20.1280.50">
    <property type="match status" value="1"/>
</dbReference>
<organism evidence="3 4">
    <name type="scientific">Candolleomyces aberdarensis</name>
    <dbReference type="NCBI Taxonomy" id="2316362"/>
    <lineage>
        <taxon>Eukaryota</taxon>
        <taxon>Fungi</taxon>
        <taxon>Dikarya</taxon>
        <taxon>Basidiomycota</taxon>
        <taxon>Agaricomycotina</taxon>
        <taxon>Agaricomycetes</taxon>
        <taxon>Agaricomycetidae</taxon>
        <taxon>Agaricales</taxon>
        <taxon>Agaricineae</taxon>
        <taxon>Psathyrellaceae</taxon>
        <taxon>Candolleomyces</taxon>
    </lineage>
</organism>
<gene>
    <name evidence="3" type="ORF">EST38_g2863</name>
</gene>
<dbReference type="Pfam" id="PF12937">
    <property type="entry name" value="F-box-like"/>
    <property type="match status" value="1"/>
</dbReference>
<feature type="domain" description="F-box" evidence="2">
    <location>
        <begin position="66"/>
        <end position="112"/>
    </location>
</feature>
<dbReference type="Proteomes" id="UP000290288">
    <property type="component" value="Unassembled WGS sequence"/>
</dbReference>
<proteinExistence type="predicted"/>
<evidence type="ECO:0000313" key="4">
    <source>
        <dbReference type="Proteomes" id="UP000290288"/>
    </source>
</evidence>
<dbReference type="AlphaFoldDB" id="A0A4Q2DTG8"/>
<accession>A0A4Q2DTG8</accession>
<dbReference type="SUPFAM" id="SSF81383">
    <property type="entry name" value="F-box domain"/>
    <property type="match status" value="1"/>
</dbReference>